<gene>
    <name evidence="1" type="ORF">TRITD_7Bv1G218060</name>
</gene>
<reference evidence="1 2" key="1">
    <citation type="submission" date="2017-09" db="EMBL/GenBank/DDBJ databases">
        <authorList>
            <consortium name="International Durum Wheat Genome Sequencing Consortium (IDWGSC)"/>
            <person name="Milanesi L."/>
        </authorList>
    </citation>
    <scope>NUCLEOTIDE SEQUENCE [LARGE SCALE GENOMIC DNA]</scope>
    <source>
        <strain evidence="2">cv. Svevo</strain>
    </source>
</reference>
<evidence type="ECO:0000313" key="1">
    <source>
        <dbReference type="EMBL" id="VAI93152.1"/>
    </source>
</evidence>
<evidence type="ECO:0000313" key="2">
    <source>
        <dbReference type="Proteomes" id="UP000324705"/>
    </source>
</evidence>
<dbReference type="Gramene" id="TRITD7Bv1G218060.1">
    <property type="protein sequence ID" value="TRITD7Bv1G218060.1"/>
    <property type="gene ID" value="TRITD7Bv1G218060"/>
</dbReference>
<organism evidence="1 2">
    <name type="scientific">Triticum turgidum subsp. durum</name>
    <name type="common">Durum wheat</name>
    <name type="synonym">Triticum durum</name>
    <dbReference type="NCBI Taxonomy" id="4567"/>
    <lineage>
        <taxon>Eukaryota</taxon>
        <taxon>Viridiplantae</taxon>
        <taxon>Streptophyta</taxon>
        <taxon>Embryophyta</taxon>
        <taxon>Tracheophyta</taxon>
        <taxon>Spermatophyta</taxon>
        <taxon>Magnoliopsida</taxon>
        <taxon>Liliopsida</taxon>
        <taxon>Poales</taxon>
        <taxon>Poaceae</taxon>
        <taxon>BOP clade</taxon>
        <taxon>Pooideae</taxon>
        <taxon>Triticodae</taxon>
        <taxon>Triticeae</taxon>
        <taxon>Triticinae</taxon>
        <taxon>Triticum</taxon>
    </lineage>
</organism>
<protein>
    <submittedName>
        <fullName evidence="1">Uncharacterized protein</fullName>
    </submittedName>
</protein>
<sequence length="281" mass="31677">MAEGPPISMFPELVVCDPLHWRYILLPPVPEDLVASVESQDDEFLGWSCEPSLIPLSDEEAALAEETMFRVIWSACCQTNMVVFVFSSSTGQWQAAASQACMDREPLYFIRRHLVGGCVYWVLPMNKTDLLVLDTRTMEFSIADLPPGEWSQPDIAIVDAGEGRLGMFRTGHENASGESYLCYTIWQNKGESSGDWQMEKLSLGSGYRYNIKGGTENYLILLRIEAQKQFLLITLPITEFCILDVRTMQVERMCAESRGLSNSRTFIYTNFPPSLLSLPTI</sequence>
<dbReference type="AlphaFoldDB" id="A0A9R1ACC4"/>
<dbReference type="EMBL" id="LT934124">
    <property type="protein sequence ID" value="VAI93152.1"/>
    <property type="molecule type" value="Genomic_DNA"/>
</dbReference>
<name>A0A9R1ACC4_TRITD</name>
<dbReference type="PANTHER" id="PTHR31264">
    <property type="entry name" value="OS07G0554500 PROTEIN-RELATED"/>
    <property type="match status" value="1"/>
</dbReference>
<dbReference type="Proteomes" id="UP000324705">
    <property type="component" value="Chromosome 7B"/>
</dbReference>
<dbReference type="PANTHER" id="PTHR31264:SF9">
    <property type="entry name" value="F-BOX DOMAIN-CONTAINING PROTEIN"/>
    <property type="match status" value="1"/>
</dbReference>
<keyword evidence="2" id="KW-1185">Reference proteome</keyword>
<accession>A0A9R1ACC4</accession>
<proteinExistence type="predicted"/>